<protein>
    <submittedName>
        <fullName evidence="2">Uncharacterized protein</fullName>
    </submittedName>
</protein>
<accession>A0ABR2HLV7</accession>
<dbReference type="EMBL" id="JAPCWZ010000010">
    <property type="protein sequence ID" value="KAK8849127.1"/>
    <property type="molecule type" value="Genomic_DNA"/>
</dbReference>
<dbReference type="Proteomes" id="UP001390339">
    <property type="component" value="Unassembled WGS sequence"/>
</dbReference>
<evidence type="ECO:0000256" key="1">
    <source>
        <dbReference type="SAM" id="MobiDB-lite"/>
    </source>
</evidence>
<gene>
    <name evidence="2" type="ORF">PGQ11_015607</name>
</gene>
<keyword evidence="3" id="KW-1185">Reference proteome</keyword>
<evidence type="ECO:0000313" key="3">
    <source>
        <dbReference type="Proteomes" id="UP001390339"/>
    </source>
</evidence>
<comment type="caution">
    <text evidence="2">The sequence shown here is derived from an EMBL/GenBank/DDBJ whole genome shotgun (WGS) entry which is preliminary data.</text>
</comment>
<feature type="region of interest" description="Disordered" evidence="1">
    <location>
        <begin position="98"/>
        <end position="131"/>
    </location>
</feature>
<sequence length="131" mass="13828">MGIGDEYWETVQAIAVVAGVEARAIGVVSGWIRGERRRSPDPGPPPLVQETGHCRPIGEAVTMPEEGLDLVGPVDSFPGNFVESLDEFNGTTYIVARLRPRARPDDDPGGTGIESPPSTTSIDSCVTGLPS</sequence>
<name>A0ABR2HLV7_9PEZI</name>
<evidence type="ECO:0000313" key="2">
    <source>
        <dbReference type="EMBL" id="KAK8849127.1"/>
    </source>
</evidence>
<proteinExistence type="predicted"/>
<reference evidence="2 3" key="1">
    <citation type="journal article" date="2024" name="IMA Fungus">
        <title>Apiospora arundinis, a panoply of carbohydrate-active enzymes and secondary metabolites.</title>
        <authorList>
            <person name="Sorensen T."/>
            <person name="Petersen C."/>
            <person name="Muurmann A.T."/>
            <person name="Christiansen J.V."/>
            <person name="Brundto M.L."/>
            <person name="Overgaard C.K."/>
            <person name="Boysen A.T."/>
            <person name="Wollenberg R.D."/>
            <person name="Larsen T.O."/>
            <person name="Sorensen J.L."/>
            <person name="Nielsen K.L."/>
            <person name="Sondergaard T.E."/>
        </authorList>
    </citation>
    <scope>NUCLEOTIDE SEQUENCE [LARGE SCALE GENOMIC DNA]</scope>
    <source>
        <strain evidence="2 3">AAU 773</strain>
    </source>
</reference>
<organism evidence="2 3">
    <name type="scientific">Apiospora arundinis</name>
    <dbReference type="NCBI Taxonomy" id="335852"/>
    <lineage>
        <taxon>Eukaryota</taxon>
        <taxon>Fungi</taxon>
        <taxon>Dikarya</taxon>
        <taxon>Ascomycota</taxon>
        <taxon>Pezizomycotina</taxon>
        <taxon>Sordariomycetes</taxon>
        <taxon>Xylariomycetidae</taxon>
        <taxon>Amphisphaeriales</taxon>
        <taxon>Apiosporaceae</taxon>
        <taxon>Apiospora</taxon>
    </lineage>
</organism>
<feature type="compositionally biased region" description="Polar residues" evidence="1">
    <location>
        <begin position="116"/>
        <end position="131"/>
    </location>
</feature>